<organism evidence="2 3">
    <name type="scientific">Eragrostis curvula</name>
    <name type="common">weeping love grass</name>
    <dbReference type="NCBI Taxonomy" id="38414"/>
    <lineage>
        <taxon>Eukaryota</taxon>
        <taxon>Viridiplantae</taxon>
        <taxon>Streptophyta</taxon>
        <taxon>Embryophyta</taxon>
        <taxon>Tracheophyta</taxon>
        <taxon>Spermatophyta</taxon>
        <taxon>Magnoliopsida</taxon>
        <taxon>Liliopsida</taxon>
        <taxon>Poales</taxon>
        <taxon>Poaceae</taxon>
        <taxon>PACMAD clade</taxon>
        <taxon>Chloridoideae</taxon>
        <taxon>Eragrostideae</taxon>
        <taxon>Eragrostidinae</taxon>
        <taxon>Eragrostis</taxon>
    </lineage>
</organism>
<evidence type="ECO:0000256" key="1">
    <source>
        <dbReference type="SAM" id="MobiDB-lite"/>
    </source>
</evidence>
<dbReference type="AlphaFoldDB" id="A0A5J9UYV3"/>
<evidence type="ECO:0000313" key="2">
    <source>
        <dbReference type="EMBL" id="TVU28795.1"/>
    </source>
</evidence>
<name>A0A5J9UYV3_9POAL</name>
<dbReference type="Gramene" id="TVU28795">
    <property type="protein sequence ID" value="TVU28795"/>
    <property type="gene ID" value="EJB05_20328"/>
</dbReference>
<keyword evidence="3" id="KW-1185">Reference proteome</keyword>
<proteinExistence type="predicted"/>
<feature type="non-terminal residue" evidence="2">
    <location>
        <position position="1"/>
    </location>
</feature>
<gene>
    <name evidence="2" type="ORF">EJB05_20328</name>
</gene>
<evidence type="ECO:0000313" key="3">
    <source>
        <dbReference type="Proteomes" id="UP000324897"/>
    </source>
</evidence>
<comment type="caution">
    <text evidence="2">The sequence shown here is derived from an EMBL/GenBank/DDBJ whole genome shotgun (WGS) entry which is preliminary data.</text>
</comment>
<dbReference type="Proteomes" id="UP000324897">
    <property type="component" value="Chromosome 1"/>
</dbReference>
<feature type="region of interest" description="Disordered" evidence="1">
    <location>
        <begin position="267"/>
        <end position="288"/>
    </location>
</feature>
<protein>
    <submittedName>
        <fullName evidence="2">Uncharacterized protein</fullName>
    </submittedName>
</protein>
<accession>A0A5J9UYV3</accession>
<dbReference type="EMBL" id="RWGY01000011">
    <property type="protein sequence ID" value="TVU28795.1"/>
    <property type="molecule type" value="Genomic_DNA"/>
</dbReference>
<sequence length="351" mass="37839">MAVPLSSLTNGLYGDMRMAPCTTVRLFTRQNMTSVPSAGKCAPATATEFPWPRNTAWPPRFSLSLATSAAPSAPESPEKSTSRICLLRPVSRTSGGRSPRGPVRSHHTVATRRLPLSSTKNTDPYDETGVRCGWSMRGSRRHVVIDRWSPLSFACQSNTARLFSLSTATKRPEKKTTSSTWNSRCACAAHAPAPPRNVKQRVVTPARNSSTMKSLCRAGSWETMTRWTSTSGACAAEEEEEELAMRGRSDGKWMAWPVVGLRTARWAASGSSTTSQPWHEPTTPEMPDSTTLGIPYGKSSHPSGKPVVCSRVEVAGSGCRASTGSWRGKVPGGLDDAIAARHRVHTCPTAA</sequence>
<reference evidence="2 3" key="1">
    <citation type="journal article" date="2019" name="Sci. Rep.">
        <title>A high-quality genome of Eragrostis curvula grass provides insights into Poaceae evolution and supports new strategies to enhance forage quality.</title>
        <authorList>
            <person name="Carballo J."/>
            <person name="Santos B.A.C.M."/>
            <person name="Zappacosta D."/>
            <person name="Garbus I."/>
            <person name="Selva J.P."/>
            <person name="Gallo C.A."/>
            <person name="Diaz A."/>
            <person name="Albertini E."/>
            <person name="Caccamo M."/>
            <person name="Echenique V."/>
        </authorList>
    </citation>
    <scope>NUCLEOTIDE SEQUENCE [LARGE SCALE GENOMIC DNA]</scope>
    <source>
        <strain evidence="3">cv. Victoria</strain>
        <tissue evidence="2">Leaf</tissue>
    </source>
</reference>